<dbReference type="SUPFAM" id="SSF75005">
    <property type="entry name" value="Arabinanase/levansucrase/invertase"/>
    <property type="match status" value="1"/>
</dbReference>
<keyword evidence="3" id="KW-1185">Reference proteome</keyword>
<feature type="region of interest" description="Disordered" evidence="1">
    <location>
        <begin position="45"/>
        <end position="80"/>
    </location>
</feature>
<accession>A0A2N3W984</accession>
<evidence type="ECO:0000313" key="3">
    <source>
        <dbReference type="Proteomes" id="UP000233750"/>
    </source>
</evidence>
<organism evidence="2 3">
    <name type="scientific">Amycolatopsis echigonensis</name>
    <dbReference type="NCBI Taxonomy" id="2576905"/>
    <lineage>
        <taxon>Bacteria</taxon>
        <taxon>Bacillati</taxon>
        <taxon>Actinomycetota</taxon>
        <taxon>Actinomycetes</taxon>
        <taxon>Pseudonocardiales</taxon>
        <taxon>Pseudonocardiaceae</taxon>
        <taxon>Amycolatopsis</taxon>
    </lineage>
</organism>
<sequence>MWFTHPVPLSLHSAIMHPFRRGGRRPVRQLLSLLIAGSLVSGCSQTSAQPQAEGTGHGGIAGGAPQSSQDPPRAADVALAAGAARQSGGVVAAGAADASYNYGPTVMVENGRTRMWWCSQYSSAPPPGDDILYAEGPSADGPFTGPGGGAPVAVLSGAPGNFDGMHTCDPSVLRVGGTYFMYYTGAAGDHALGNAIGMATSPDGIHWTRSNGGKPILGASHDVHRANVYGAGQPSVVFLDGWYYLMFTDTTGRAAGWNGAGQFVIRAHDPAFREGVEALGEKGFEPTATTDAPRTRSVVDAFSVDLEWVGALDAFAIAHETADGTTITFWDRDFTMQPYKPVVIPGAWKEGPGLVRRPDGHAPTSVSDPCDLVSLDVVRATEIGPAGAPTGLKHFGLDVKGAGGCSTPSRSTATFDGVAMPSPDRMIDLYRRGERIRIDRRSVAAVLAAELVDRPLPQVPDMPVTTRLRSGATIVHAYGRGYGMVLDGQLYGLPDTTIVALNGSGVQEIDPRQWDAAARGLPLGG</sequence>
<reference evidence="2 3" key="1">
    <citation type="submission" date="2017-12" db="EMBL/GenBank/DDBJ databases">
        <title>Sequencing the genomes of 1000 Actinobacteria strains.</title>
        <authorList>
            <person name="Klenk H.-P."/>
        </authorList>
    </citation>
    <scope>NUCLEOTIDE SEQUENCE [LARGE SCALE GENOMIC DNA]</scope>
    <source>
        <strain evidence="2 3">DSM 45165</strain>
    </source>
</reference>
<proteinExistence type="predicted"/>
<name>A0A2N3W984_9PSEU</name>
<dbReference type="Gene3D" id="2.115.10.20">
    <property type="entry name" value="Glycosyl hydrolase domain, family 43"/>
    <property type="match status" value="1"/>
</dbReference>
<dbReference type="InterPro" id="IPR023296">
    <property type="entry name" value="Glyco_hydro_beta-prop_sf"/>
</dbReference>
<evidence type="ECO:0000256" key="1">
    <source>
        <dbReference type="SAM" id="MobiDB-lite"/>
    </source>
</evidence>
<dbReference type="AlphaFoldDB" id="A0A2N3W984"/>
<evidence type="ECO:0000313" key="2">
    <source>
        <dbReference type="EMBL" id="PKV90359.1"/>
    </source>
</evidence>
<dbReference type="EMBL" id="PJMY01000003">
    <property type="protein sequence ID" value="PKV90359.1"/>
    <property type="molecule type" value="Genomic_DNA"/>
</dbReference>
<comment type="caution">
    <text evidence="2">The sequence shown here is derived from an EMBL/GenBank/DDBJ whole genome shotgun (WGS) entry which is preliminary data.</text>
</comment>
<dbReference type="Proteomes" id="UP000233750">
    <property type="component" value="Unassembled WGS sequence"/>
</dbReference>
<evidence type="ECO:0008006" key="4">
    <source>
        <dbReference type="Google" id="ProtNLM"/>
    </source>
</evidence>
<gene>
    <name evidence="2" type="ORF">ATK30_1105</name>
</gene>
<protein>
    <recommendedName>
        <fullName evidence="4">Beta-xylosidase</fullName>
    </recommendedName>
</protein>